<accession>A0A095TSK9</accession>
<organism evidence="3 4">
    <name type="scientific">Alcanivorax nanhaiticus</name>
    <dbReference type="NCBI Taxonomy" id="1177154"/>
    <lineage>
        <taxon>Bacteria</taxon>
        <taxon>Pseudomonadati</taxon>
        <taxon>Pseudomonadota</taxon>
        <taxon>Gammaproteobacteria</taxon>
        <taxon>Oceanospirillales</taxon>
        <taxon>Alcanivoracaceae</taxon>
        <taxon>Alcanivorax</taxon>
    </lineage>
</organism>
<dbReference type="GO" id="GO:0004803">
    <property type="term" value="F:transposase activity"/>
    <property type="evidence" value="ECO:0007669"/>
    <property type="project" value="InterPro"/>
</dbReference>
<dbReference type="SMART" id="SM01321">
    <property type="entry name" value="Y1_Tnp"/>
    <property type="match status" value="1"/>
</dbReference>
<comment type="caution">
    <text evidence="3">The sequence shown here is derived from an EMBL/GenBank/DDBJ whole genome shotgun (WGS) entry which is preliminary data.</text>
</comment>
<dbReference type="Gene3D" id="3.30.70.1290">
    <property type="entry name" value="Transposase IS200-like"/>
    <property type="match status" value="1"/>
</dbReference>
<dbReference type="Proteomes" id="UP000029444">
    <property type="component" value="Unassembled WGS sequence"/>
</dbReference>
<sequence length="264" mass="29817">MTSRGDRREAIYEDEEDRERFLALLGNVASDFNWVCHAWCLMGNHYHLVIETPDGNLSKGMRQLNGVYTQYSNRRHRRVGHLFQGRYKAILVDGDSYLLELARYVVLNPVRAGMVKEPGEWPWSSYLAMVGKQPSSPWLETDGLLAAFGQKRAVAIRRYREFVFQGIGEESIWINLKSQVFLGDEDFVAKSLSHVAGTEDVNVSRAQRRPPPPSLEDIVRSNPDRNAAIIAAYASGGYSYQDIGSHFGLHFTTVAKIVRQAKPG</sequence>
<dbReference type="InterPro" id="IPR036515">
    <property type="entry name" value="Transposase_17_sf"/>
</dbReference>
<keyword evidence="4" id="KW-1185">Reference proteome</keyword>
<dbReference type="STRING" id="1177154.Y5S_01281"/>
<protein>
    <recommendedName>
        <fullName evidence="2">Transposase IS200-like domain-containing protein</fullName>
    </recommendedName>
</protein>
<feature type="region of interest" description="Disordered" evidence="1">
    <location>
        <begin position="200"/>
        <end position="220"/>
    </location>
</feature>
<dbReference type="Pfam" id="PF01797">
    <property type="entry name" value="Y1_Tnp"/>
    <property type="match status" value="1"/>
</dbReference>
<dbReference type="InterPro" id="IPR002686">
    <property type="entry name" value="Transposase_17"/>
</dbReference>
<dbReference type="PANTHER" id="PTHR34322:SF2">
    <property type="entry name" value="TRANSPOSASE IS200-LIKE DOMAIN-CONTAINING PROTEIN"/>
    <property type="match status" value="1"/>
</dbReference>
<dbReference type="eggNOG" id="COG1943">
    <property type="taxonomic scope" value="Bacteria"/>
</dbReference>
<name>A0A095TSK9_9GAMM</name>
<dbReference type="AlphaFoldDB" id="A0A095TSK9"/>
<reference evidence="3 4" key="1">
    <citation type="submission" date="2012-09" db="EMBL/GenBank/DDBJ databases">
        <title>Genome Sequence of alkane-degrading Bacterium Alcanivorax sp. 19-m-6.</title>
        <authorList>
            <person name="Lai Q."/>
            <person name="Shao Z."/>
        </authorList>
    </citation>
    <scope>NUCLEOTIDE SEQUENCE [LARGE SCALE GENOMIC DNA]</scope>
    <source>
        <strain evidence="3 4">19-m-6</strain>
    </source>
</reference>
<feature type="domain" description="Transposase IS200-like" evidence="2">
    <location>
        <begin position="1"/>
        <end position="108"/>
    </location>
</feature>
<dbReference type="PANTHER" id="PTHR34322">
    <property type="entry name" value="TRANSPOSASE, Y1_TNP DOMAIN-CONTAINING"/>
    <property type="match status" value="1"/>
</dbReference>
<gene>
    <name evidence="3" type="ORF">Y5S_01281</name>
</gene>
<dbReference type="GO" id="GO:0006313">
    <property type="term" value="P:DNA transposition"/>
    <property type="evidence" value="ECO:0007669"/>
    <property type="project" value="InterPro"/>
</dbReference>
<dbReference type="GO" id="GO:0003677">
    <property type="term" value="F:DNA binding"/>
    <property type="evidence" value="ECO:0007669"/>
    <property type="project" value="InterPro"/>
</dbReference>
<dbReference type="SUPFAM" id="SSF143422">
    <property type="entry name" value="Transposase IS200-like"/>
    <property type="match status" value="1"/>
</dbReference>
<evidence type="ECO:0000313" key="4">
    <source>
        <dbReference type="Proteomes" id="UP000029444"/>
    </source>
</evidence>
<evidence type="ECO:0000256" key="1">
    <source>
        <dbReference type="SAM" id="MobiDB-lite"/>
    </source>
</evidence>
<evidence type="ECO:0000259" key="2">
    <source>
        <dbReference type="SMART" id="SM01321"/>
    </source>
</evidence>
<dbReference type="EMBL" id="ARXV01000004">
    <property type="protein sequence ID" value="KGD65388.1"/>
    <property type="molecule type" value="Genomic_DNA"/>
</dbReference>
<proteinExistence type="predicted"/>
<evidence type="ECO:0000313" key="3">
    <source>
        <dbReference type="EMBL" id="KGD65388.1"/>
    </source>
</evidence>